<protein>
    <submittedName>
        <fullName evidence="1">Uncharacterized protein</fullName>
    </submittedName>
</protein>
<gene>
    <name evidence="1" type="ORF">FisN_21Hh237</name>
</gene>
<dbReference type="GO" id="GO:0006281">
    <property type="term" value="P:DNA repair"/>
    <property type="evidence" value="ECO:0007669"/>
    <property type="project" value="TreeGrafter"/>
</dbReference>
<sequence>MEDNYDQEDNDWRTVAPSKRNRVARLQPLPLWFQSLEAPNKETQFEPYILMLMGLPGAGKSTIAEKLHELEPWKYVRVNQDTLKNREACLKVAKKALSENKCPIIDRCHVQFINRKPFYELAESFHVPVDLLIIDAPYSACLERCRRRQNHPTLSPDDAGWVITKFQKDWEMPVGNEKIRQIWTISGIDDPRFPDLFRRLL</sequence>
<dbReference type="GO" id="GO:0046404">
    <property type="term" value="F:ATP-dependent polydeoxyribonucleotide 5'-hydroxyl-kinase activity"/>
    <property type="evidence" value="ECO:0007669"/>
    <property type="project" value="TreeGrafter"/>
</dbReference>
<dbReference type="Gene3D" id="3.40.50.300">
    <property type="entry name" value="P-loop containing nucleotide triphosphate hydrolases"/>
    <property type="match status" value="1"/>
</dbReference>
<comment type="caution">
    <text evidence="1">The sequence shown here is derived from an EMBL/GenBank/DDBJ whole genome shotgun (WGS) entry which is preliminary data.</text>
</comment>
<name>A0A1Z5KP01_FISSO</name>
<evidence type="ECO:0000313" key="1">
    <source>
        <dbReference type="EMBL" id="GAX27887.1"/>
    </source>
</evidence>
<dbReference type="InterPro" id="IPR027417">
    <property type="entry name" value="P-loop_NTPase"/>
</dbReference>
<dbReference type="GO" id="GO:0046403">
    <property type="term" value="F:polynucleotide 3'-phosphatase activity"/>
    <property type="evidence" value="ECO:0007669"/>
    <property type="project" value="TreeGrafter"/>
</dbReference>
<reference evidence="1 2" key="1">
    <citation type="journal article" date="2015" name="Plant Cell">
        <title>Oil accumulation by the oleaginous diatom Fistulifera solaris as revealed by the genome and transcriptome.</title>
        <authorList>
            <person name="Tanaka T."/>
            <person name="Maeda Y."/>
            <person name="Veluchamy A."/>
            <person name="Tanaka M."/>
            <person name="Abida H."/>
            <person name="Marechal E."/>
            <person name="Bowler C."/>
            <person name="Muto M."/>
            <person name="Sunaga Y."/>
            <person name="Tanaka M."/>
            <person name="Yoshino T."/>
            <person name="Taniguchi T."/>
            <person name="Fukuda Y."/>
            <person name="Nemoto M."/>
            <person name="Matsumoto M."/>
            <person name="Wong P.S."/>
            <person name="Aburatani S."/>
            <person name="Fujibuchi W."/>
        </authorList>
    </citation>
    <scope>NUCLEOTIDE SEQUENCE [LARGE SCALE GENOMIC DNA]</scope>
    <source>
        <strain evidence="1 2">JPCC DA0580</strain>
    </source>
</reference>
<dbReference type="InParanoid" id="A0A1Z5KP01"/>
<dbReference type="PANTHER" id="PTHR12083">
    <property type="entry name" value="BIFUNCTIONAL POLYNUCLEOTIDE PHOSPHATASE/KINASE"/>
    <property type="match status" value="1"/>
</dbReference>
<dbReference type="Proteomes" id="UP000198406">
    <property type="component" value="Unassembled WGS sequence"/>
</dbReference>
<dbReference type="GO" id="GO:0003690">
    <property type="term" value="F:double-stranded DNA binding"/>
    <property type="evidence" value="ECO:0007669"/>
    <property type="project" value="TreeGrafter"/>
</dbReference>
<accession>A0A1Z5KP01</accession>
<keyword evidence="2" id="KW-1185">Reference proteome</keyword>
<dbReference type="SUPFAM" id="SSF52540">
    <property type="entry name" value="P-loop containing nucleoside triphosphate hydrolases"/>
    <property type="match status" value="1"/>
</dbReference>
<dbReference type="Pfam" id="PF13671">
    <property type="entry name" value="AAA_33"/>
    <property type="match status" value="1"/>
</dbReference>
<dbReference type="PANTHER" id="PTHR12083:SF9">
    <property type="entry name" value="BIFUNCTIONAL POLYNUCLEOTIDE PHOSPHATASE_KINASE"/>
    <property type="match status" value="1"/>
</dbReference>
<dbReference type="OrthoDB" id="19045at2759"/>
<organism evidence="1 2">
    <name type="scientific">Fistulifera solaris</name>
    <name type="common">Oleaginous diatom</name>
    <dbReference type="NCBI Taxonomy" id="1519565"/>
    <lineage>
        <taxon>Eukaryota</taxon>
        <taxon>Sar</taxon>
        <taxon>Stramenopiles</taxon>
        <taxon>Ochrophyta</taxon>
        <taxon>Bacillariophyta</taxon>
        <taxon>Bacillariophyceae</taxon>
        <taxon>Bacillariophycidae</taxon>
        <taxon>Naviculales</taxon>
        <taxon>Naviculaceae</taxon>
        <taxon>Fistulifera</taxon>
    </lineage>
</organism>
<dbReference type="EMBL" id="BDSP01000260">
    <property type="protein sequence ID" value="GAX27887.1"/>
    <property type="molecule type" value="Genomic_DNA"/>
</dbReference>
<evidence type="ECO:0000313" key="2">
    <source>
        <dbReference type="Proteomes" id="UP000198406"/>
    </source>
</evidence>
<dbReference type="AlphaFoldDB" id="A0A1Z5KP01"/>
<proteinExistence type="predicted"/>